<accession>A0ABV7YSC6</accession>
<dbReference type="Gene3D" id="3.40.50.450">
    <property type="match status" value="1"/>
</dbReference>
<evidence type="ECO:0000313" key="1">
    <source>
        <dbReference type="EMBL" id="MFC3766988.1"/>
    </source>
</evidence>
<reference evidence="2" key="1">
    <citation type="journal article" date="2019" name="Int. J. Syst. Evol. Microbiol.">
        <title>The Global Catalogue of Microorganisms (GCM) 10K type strain sequencing project: providing services to taxonomists for standard genome sequencing and annotation.</title>
        <authorList>
            <consortium name="The Broad Institute Genomics Platform"/>
            <consortium name="The Broad Institute Genome Sequencing Center for Infectious Disease"/>
            <person name="Wu L."/>
            <person name="Ma J."/>
        </authorList>
    </citation>
    <scope>NUCLEOTIDE SEQUENCE [LARGE SCALE GENOMIC DNA]</scope>
    <source>
        <strain evidence="2">CGMCC 4.7241</strain>
    </source>
</reference>
<evidence type="ECO:0000313" key="2">
    <source>
        <dbReference type="Proteomes" id="UP001595699"/>
    </source>
</evidence>
<dbReference type="EMBL" id="JBHRZH010000063">
    <property type="protein sequence ID" value="MFC3766988.1"/>
    <property type="molecule type" value="Genomic_DNA"/>
</dbReference>
<comment type="caution">
    <text evidence="1">The sequence shown here is derived from an EMBL/GenBank/DDBJ whole genome shotgun (WGS) entry which is preliminary data.</text>
</comment>
<protein>
    <recommendedName>
        <fullName evidence="3">DUF1273 domain-containing protein</fullName>
    </recommendedName>
</protein>
<organism evidence="1 2">
    <name type="scientific">Tenggerimyces flavus</name>
    <dbReference type="NCBI Taxonomy" id="1708749"/>
    <lineage>
        <taxon>Bacteria</taxon>
        <taxon>Bacillati</taxon>
        <taxon>Actinomycetota</taxon>
        <taxon>Actinomycetes</taxon>
        <taxon>Propionibacteriales</taxon>
        <taxon>Nocardioidaceae</taxon>
        <taxon>Tenggerimyces</taxon>
    </lineage>
</organism>
<sequence length="157" mass="17059">MRIAISGHRGLRRDVEQYVNNAIRSYFVQLTPAHLVGISCLADGADQIFARAVIDAGGHLNVIVPAAQYRDALPEDSRATYDELLANAAEVVTLDHQESTSESHMDASRAMLERADQLIAVWDGEPARGYGATADVVHLAQDLGLPVTIIWPADVTR</sequence>
<dbReference type="InterPro" id="IPR010697">
    <property type="entry name" value="YspA"/>
</dbReference>
<dbReference type="PANTHER" id="PTHR38440:SF1">
    <property type="entry name" value="UPF0398 PROTEIN SPR0331"/>
    <property type="match status" value="1"/>
</dbReference>
<dbReference type="RefSeq" id="WP_205121698.1">
    <property type="nucleotide sequence ID" value="NZ_JAFBCM010000001.1"/>
</dbReference>
<dbReference type="SUPFAM" id="SSF102405">
    <property type="entry name" value="MCP/YpsA-like"/>
    <property type="match status" value="1"/>
</dbReference>
<gene>
    <name evidence="1" type="ORF">ACFOUW_39600</name>
</gene>
<dbReference type="Proteomes" id="UP001595699">
    <property type="component" value="Unassembled WGS sequence"/>
</dbReference>
<dbReference type="PANTHER" id="PTHR38440">
    <property type="entry name" value="UPF0398 PROTEIN YPSA"/>
    <property type="match status" value="1"/>
</dbReference>
<name>A0ABV7YSC6_9ACTN</name>
<keyword evidence="2" id="KW-1185">Reference proteome</keyword>
<evidence type="ECO:0008006" key="3">
    <source>
        <dbReference type="Google" id="ProtNLM"/>
    </source>
</evidence>
<proteinExistence type="predicted"/>